<proteinExistence type="predicted"/>
<reference evidence="1 2" key="1">
    <citation type="journal article" date="2024" name="J Genomics">
        <title>Draft genome sequencing and assembly of Favolaschia claudopus CIRM-BRFM 2984 isolated from oak limbs.</title>
        <authorList>
            <person name="Navarro D."/>
            <person name="Drula E."/>
            <person name="Chaduli D."/>
            <person name="Cazenave R."/>
            <person name="Ahrendt S."/>
            <person name="Wang J."/>
            <person name="Lipzen A."/>
            <person name="Daum C."/>
            <person name="Barry K."/>
            <person name="Grigoriev I.V."/>
            <person name="Favel A."/>
            <person name="Rosso M.N."/>
            <person name="Martin F."/>
        </authorList>
    </citation>
    <scope>NUCLEOTIDE SEQUENCE [LARGE SCALE GENOMIC DNA]</scope>
    <source>
        <strain evidence="1 2">CIRM-BRFM 2984</strain>
    </source>
</reference>
<sequence length="107" mass="11491">MATTTVRCYPPRMGRLIQNNLDFESHAGTTSTKQVGGTGRQSKLVVPGNLIYAPTWWLGRKRRGTLSAALLGICEGLLWSPCEGAVSDPGNVGTVLEKLKSIRPPAL</sequence>
<keyword evidence="2" id="KW-1185">Reference proteome</keyword>
<evidence type="ECO:0000313" key="2">
    <source>
        <dbReference type="Proteomes" id="UP001362999"/>
    </source>
</evidence>
<dbReference type="EMBL" id="JAWWNJ010000150">
    <property type="protein sequence ID" value="KAK6981459.1"/>
    <property type="molecule type" value="Genomic_DNA"/>
</dbReference>
<dbReference type="Proteomes" id="UP001362999">
    <property type="component" value="Unassembled WGS sequence"/>
</dbReference>
<gene>
    <name evidence="1" type="ORF">R3P38DRAFT_2808207</name>
</gene>
<organism evidence="1 2">
    <name type="scientific">Favolaschia claudopus</name>
    <dbReference type="NCBI Taxonomy" id="2862362"/>
    <lineage>
        <taxon>Eukaryota</taxon>
        <taxon>Fungi</taxon>
        <taxon>Dikarya</taxon>
        <taxon>Basidiomycota</taxon>
        <taxon>Agaricomycotina</taxon>
        <taxon>Agaricomycetes</taxon>
        <taxon>Agaricomycetidae</taxon>
        <taxon>Agaricales</taxon>
        <taxon>Marasmiineae</taxon>
        <taxon>Mycenaceae</taxon>
        <taxon>Favolaschia</taxon>
    </lineage>
</organism>
<comment type="caution">
    <text evidence="1">The sequence shown here is derived from an EMBL/GenBank/DDBJ whole genome shotgun (WGS) entry which is preliminary data.</text>
</comment>
<accession>A0AAV9ZHT5</accession>
<name>A0AAV9ZHT5_9AGAR</name>
<dbReference type="AlphaFoldDB" id="A0AAV9ZHT5"/>
<evidence type="ECO:0000313" key="1">
    <source>
        <dbReference type="EMBL" id="KAK6981459.1"/>
    </source>
</evidence>
<protein>
    <submittedName>
        <fullName evidence="1">Uncharacterized protein</fullName>
    </submittedName>
</protein>